<feature type="signal peptide" evidence="1">
    <location>
        <begin position="1"/>
        <end position="30"/>
    </location>
</feature>
<dbReference type="eggNOG" id="ENOG50313PH">
    <property type="taxonomic scope" value="Bacteria"/>
</dbReference>
<comment type="caution">
    <text evidence="2">The sequence shown here is derived from an EMBL/GenBank/DDBJ whole genome shotgun (WGS) entry which is preliminary data.</text>
</comment>
<reference evidence="2 3" key="1">
    <citation type="journal article" date="2011" name="Stand. Genomic Sci.">
        <title>High quality draft genome sequence of Segniliparus rugosus CDC 945(T)= (ATCC BAA-974(T)).</title>
        <authorList>
            <person name="Earl A.M."/>
            <person name="Desjardins C.A."/>
            <person name="Fitzgerald M.G."/>
            <person name="Arachchi H.M."/>
            <person name="Zeng Q."/>
            <person name="Mehta T."/>
            <person name="Griggs A."/>
            <person name="Birren B.W."/>
            <person name="Toney N.C."/>
            <person name="Carr J."/>
            <person name="Posey J."/>
            <person name="Butler W.R."/>
        </authorList>
    </citation>
    <scope>NUCLEOTIDE SEQUENCE [LARGE SCALE GENOMIC DNA]</scope>
    <source>
        <strain evidence="3">ATCC BAA-974 / DSM 45345 / CCUG 50838 / CIP 108380 / JCM 13579 / CDC 945</strain>
    </source>
</reference>
<sequence>MNKRFARDKARSLGKAALLAGAITAPLAMAGAATAQPAAEHIGPLKSDVCVTGPLGFVRGCVDTDHHRWWDGNRWWNGDRAWDGDDWHRYHDGPGWRHDNGRHRGWDKHDDWRHRH</sequence>
<evidence type="ECO:0000313" key="2">
    <source>
        <dbReference type="EMBL" id="EFV13882.1"/>
    </source>
</evidence>
<dbReference type="OrthoDB" id="4753158at2"/>
<evidence type="ECO:0000256" key="1">
    <source>
        <dbReference type="SAM" id="SignalP"/>
    </source>
</evidence>
<dbReference type="STRING" id="679197.HMPREF9336_01257"/>
<dbReference type="Proteomes" id="UP000004816">
    <property type="component" value="Unassembled WGS sequence"/>
</dbReference>
<dbReference type="RefSeq" id="WP_007468849.1">
    <property type="nucleotide sequence ID" value="NZ_KI391954.1"/>
</dbReference>
<gene>
    <name evidence="2" type="ORF">HMPREF9336_01257</name>
</gene>
<proteinExistence type="predicted"/>
<keyword evidence="3" id="KW-1185">Reference proteome</keyword>
<accession>E5XP36</accession>
<keyword evidence="1" id="KW-0732">Signal</keyword>
<organism evidence="2 3">
    <name type="scientific">Segniliparus rugosus (strain ATCC BAA-974 / DSM 45345 / CCUG 50838 / CIP 108380 / JCM 13579 / CDC 945)</name>
    <dbReference type="NCBI Taxonomy" id="679197"/>
    <lineage>
        <taxon>Bacteria</taxon>
        <taxon>Bacillati</taxon>
        <taxon>Actinomycetota</taxon>
        <taxon>Actinomycetes</taxon>
        <taxon>Mycobacteriales</taxon>
        <taxon>Segniliparaceae</taxon>
        <taxon>Segniliparus</taxon>
    </lineage>
</organism>
<dbReference type="HOGENOM" id="CLU_160718_0_0_11"/>
<protein>
    <submittedName>
        <fullName evidence="2">Uncharacterized protein</fullName>
    </submittedName>
</protein>
<evidence type="ECO:0000313" key="3">
    <source>
        <dbReference type="Proteomes" id="UP000004816"/>
    </source>
</evidence>
<dbReference type="EMBL" id="ACZI02000003">
    <property type="protein sequence ID" value="EFV13882.1"/>
    <property type="molecule type" value="Genomic_DNA"/>
</dbReference>
<feature type="chain" id="PRO_5039162714" evidence="1">
    <location>
        <begin position="31"/>
        <end position="116"/>
    </location>
</feature>
<name>E5XP36_SEGRC</name>
<dbReference type="AlphaFoldDB" id="E5XP36"/>